<dbReference type="AlphaFoldDB" id="A0A026WZ95"/>
<dbReference type="Gene3D" id="1.10.10.1450">
    <property type="match status" value="1"/>
</dbReference>
<keyword evidence="5 6" id="KW-0472">Membrane</keyword>
<comment type="subcellular location">
    <subcellularLocation>
        <location evidence="1">Membrane</location>
        <topology evidence="1">Multi-pass membrane protein</topology>
    </subcellularLocation>
</comment>
<dbReference type="EMBL" id="KK107063">
    <property type="protein sequence ID" value="EZA61118.1"/>
    <property type="molecule type" value="Genomic_DNA"/>
</dbReference>
<dbReference type="STRING" id="2015173.A0A026WZ95"/>
<evidence type="ECO:0000256" key="3">
    <source>
        <dbReference type="ARBA" id="ARBA00022692"/>
    </source>
</evidence>
<evidence type="ECO:0000259" key="7">
    <source>
        <dbReference type="Pfam" id="PF17906"/>
    </source>
</evidence>
<dbReference type="SMART" id="SM01398">
    <property type="entry name" value="Cornichon"/>
    <property type="match status" value="1"/>
</dbReference>
<organism evidence="8 9">
    <name type="scientific">Ooceraea biroi</name>
    <name type="common">Clonal raider ant</name>
    <name type="synonym">Cerapachys biroi</name>
    <dbReference type="NCBI Taxonomy" id="2015173"/>
    <lineage>
        <taxon>Eukaryota</taxon>
        <taxon>Metazoa</taxon>
        <taxon>Ecdysozoa</taxon>
        <taxon>Arthropoda</taxon>
        <taxon>Hexapoda</taxon>
        <taxon>Insecta</taxon>
        <taxon>Pterygota</taxon>
        <taxon>Neoptera</taxon>
        <taxon>Endopterygota</taxon>
        <taxon>Hymenoptera</taxon>
        <taxon>Apocrita</taxon>
        <taxon>Aculeata</taxon>
        <taxon>Formicoidea</taxon>
        <taxon>Formicidae</taxon>
        <taxon>Dorylinae</taxon>
        <taxon>Ooceraea</taxon>
    </lineage>
</organism>
<feature type="transmembrane region" description="Helical" evidence="6">
    <location>
        <begin position="52"/>
        <end position="78"/>
    </location>
</feature>
<reference evidence="8 9" key="1">
    <citation type="journal article" date="2014" name="Curr. Biol.">
        <title>The genome of the clonal raider ant Cerapachys biroi.</title>
        <authorList>
            <person name="Oxley P.R."/>
            <person name="Ji L."/>
            <person name="Fetter-Pruneda I."/>
            <person name="McKenzie S.K."/>
            <person name="Li C."/>
            <person name="Hu H."/>
            <person name="Zhang G."/>
            <person name="Kronauer D.J."/>
        </authorList>
    </citation>
    <scope>NUCLEOTIDE SEQUENCE [LARGE SCALE GENOMIC DNA]</scope>
</reference>
<dbReference type="Pfam" id="PF17906">
    <property type="entry name" value="HTH_48"/>
    <property type="match status" value="1"/>
</dbReference>
<feature type="transmembrane region" description="Helical" evidence="6">
    <location>
        <begin position="110"/>
        <end position="132"/>
    </location>
</feature>
<accession>A0A026WZ95</accession>
<evidence type="ECO:0000313" key="9">
    <source>
        <dbReference type="Proteomes" id="UP000053097"/>
    </source>
</evidence>
<sequence length="147" mass="16788">HFRHALLLFFNQKKTAADGYRILVETYGDSAPSIKTCEKKSGVLPKLIAHTLLVLLLLLQGQLILTLVNIPMTVWLFYEYLGVPSGNMGVYDPTEIHNRSQLKTYTRDCMIHLGYCLVFFFIYLYCMIVALLKGDPINRSDDTIVEL</sequence>
<evidence type="ECO:0000256" key="5">
    <source>
        <dbReference type="ARBA" id="ARBA00023136"/>
    </source>
</evidence>
<keyword evidence="3 6" id="KW-0812">Transmembrane</keyword>
<protein>
    <submittedName>
        <fullName evidence="8">Cornichon-like protein</fullName>
    </submittedName>
</protein>
<comment type="similarity">
    <text evidence="2">Belongs to the cornichon family.</text>
</comment>
<evidence type="ECO:0000256" key="6">
    <source>
        <dbReference type="SAM" id="Phobius"/>
    </source>
</evidence>
<dbReference type="OrthoDB" id="8775810at2759"/>
<evidence type="ECO:0000256" key="4">
    <source>
        <dbReference type="ARBA" id="ARBA00022989"/>
    </source>
</evidence>
<evidence type="ECO:0000256" key="2">
    <source>
        <dbReference type="ARBA" id="ARBA00010095"/>
    </source>
</evidence>
<dbReference type="GO" id="GO:0016020">
    <property type="term" value="C:membrane"/>
    <property type="evidence" value="ECO:0007669"/>
    <property type="project" value="UniProtKB-SubCell"/>
</dbReference>
<dbReference type="InterPro" id="IPR003377">
    <property type="entry name" value="Cornichon"/>
</dbReference>
<dbReference type="Pfam" id="PF03311">
    <property type="entry name" value="Cornichon"/>
    <property type="match status" value="1"/>
</dbReference>
<keyword evidence="4 6" id="KW-1133">Transmembrane helix</keyword>
<gene>
    <name evidence="8" type="ORF">X777_08330</name>
</gene>
<feature type="non-terminal residue" evidence="8">
    <location>
        <position position="1"/>
    </location>
</feature>
<name>A0A026WZ95_OOCBI</name>
<evidence type="ECO:0000313" key="8">
    <source>
        <dbReference type="EMBL" id="EZA61118.1"/>
    </source>
</evidence>
<dbReference type="InterPro" id="IPR041426">
    <property type="entry name" value="Mos1_HTH"/>
</dbReference>
<dbReference type="Proteomes" id="UP000053097">
    <property type="component" value="Unassembled WGS sequence"/>
</dbReference>
<evidence type="ECO:0000256" key="1">
    <source>
        <dbReference type="ARBA" id="ARBA00004141"/>
    </source>
</evidence>
<dbReference type="GO" id="GO:0016192">
    <property type="term" value="P:vesicle-mediated transport"/>
    <property type="evidence" value="ECO:0007669"/>
    <property type="project" value="InterPro"/>
</dbReference>
<proteinExistence type="inferred from homology"/>
<keyword evidence="9" id="KW-1185">Reference proteome</keyword>
<feature type="domain" description="Mos1 transposase HTH" evidence="7">
    <location>
        <begin position="1"/>
        <end position="39"/>
    </location>
</feature>
<dbReference type="PANTHER" id="PTHR12290">
    <property type="entry name" value="CORNICHON-RELATED"/>
    <property type="match status" value="1"/>
</dbReference>